<keyword evidence="2" id="KW-1185">Reference proteome</keyword>
<name>A0A371NXK6_9MICO</name>
<organism evidence="1 2">
    <name type="scientific">Microbacterium bovistercoris</name>
    <dbReference type="NCBI Taxonomy" id="2293570"/>
    <lineage>
        <taxon>Bacteria</taxon>
        <taxon>Bacillati</taxon>
        <taxon>Actinomycetota</taxon>
        <taxon>Actinomycetes</taxon>
        <taxon>Micrococcales</taxon>
        <taxon>Microbacteriaceae</taxon>
        <taxon>Microbacterium</taxon>
    </lineage>
</organism>
<dbReference type="OrthoDB" id="5413327at2"/>
<evidence type="ECO:0000313" key="1">
    <source>
        <dbReference type="EMBL" id="REJ08032.1"/>
    </source>
</evidence>
<dbReference type="EMBL" id="QUAB01000013">
    <property type="protein sequence ID" value="REJ08032.1"/>
    <property type="molecule type" value="Genomic_DNA"/>
</dbReference>
<protein>
    <submittedName>
        <fullName evidence="1">Uncharacterized protein</fullName>
    </submittedName>
</protein>
<sequence>MGTPVVESQGGLSRWSVPVDGPSGMPGTIWYEVPSQYTDMLTYRCDPALIALTIPAMRLGLPLVFDGPITDELTFQYRDLQALYSASGDKPPVPVVFNRVVPAAPAGAGVAAGFSAGIDSYALLAEHHYAEDVPDALRLTHLLFNNVGSHADGREDLWRRRFARIAPVAERIGLPIIPVNSNLDEIPSPGVSYEPLNSPANASVAHLLGAGLRTWIFASSVEYRRVGVTHNSYNSAFVDPIALPLMSTESLALRVASSRMRRIDKTRLVAEIPDAWSSLDVCIQIEPLDKTNCARCWKCRLTLGALDLIGAVDRFDPQFDLDVWRADREAYLARVSLLKTPALVVELNELMAEVGYQPLPADRRRARQELAVEKAETFLRRVERRAGRLYREITRR</sequence>
<dbReference type="AlphaFoldDB" id="A0A371NXK6"/>
<reference evidence="1 2" key="1">
    <citation type="submission" date="2018-08" db="EMBL/GenBank/DDBJ databases">
        <title>Isolation, diversity and antifungal activity of Actinobacteria from cow dung.</title>
        <authorList>
            <person name="Ling L."/>
        </authorList>
    </citation>
    <scope>NUCLEOTIDE SEQUENCE [LARGE SCALE GENOMIC DNA]</scope>
    <source>
        <strain evidence="1 2">NEAU-LLE</strain>
    </source>
</reference>
<comment type="caution">
    <text evidence="1">The sequence shown here is derived from an EMBL/GenBank/DDBJ whole genome shotgun (WGS) entry which is preliminary data.</text>
</comment>
<dbReference type="RefSeq" id="WP_116240644.1">
    <property type="nucleotide sequence ID" value="NZ_QUAB01000013.1"/>
</dbReference>
<accession>A0A371NXK6</accession>
<evidence type="ECO:0000313" key="2">
    <source>
        <dbReference type="Proteomes" id="UP000262172"/>
    </source>
</evidence>
<gene>
    <name evidence="1" type="ORF">DY023_01850</name>
</gene>
<dbReference type="Proteomes" id="UP000262172">
    <property type="component" value="Unassembled WGS sequence"/>
</dbReference>
<proteinExistence type="predicted"/>